<feature type="region of interest" description="Disordered" evidence="1">
    <location>
        <begin position="194"/>
        <end position="231"/>
    </location>
</feature>
<feature type="compositionally biased region" description="Acidic residues" evidence="1">
    <location>
        <begin position="8"/>
        <end position="71"/>
    </location>
</feature>
<dbReference type="EMBL" id="MSKI01000224">
    <property type="protein sequence ID" value="OLO45184.1"/>
    <property type="molecule type" value="Genomic_DNA"/>
</dbReference>
<feature type="region of interest" description="Disordered" evidence="1">
    <location>
        <begin position="1"/>
        <end position="74"/>
    </location>
</feature>
<protein>
    <submittedName>
        <fullName evidence="2">RNA polymerase sigma factor</fullName>
    </submittedName>
</protein>
<reference evidence="2 3" key="1">
    <citation type="submission" date="2016-12" db="EMBL/GenBank/DDBJ databases">
        <title>Genomic comparison of strains in the 'Actinomyces naeslundii' group.</title>
        <authorList>
            <person name="Mughal S.R."/>
            <person name="Do T."/>
            <person name="Gilbert S.C."/>
            <person name="Witherden E.A."/>
            <person name="Didelot X."/>
            <person name="Beighton D."/>
        </authorList>
    </citation>
    <scope>NUCLEOTIDE SEQUENCE [LARGE SCALE GENOMIC DNA]</scope>
    <source>
        <strain evidence="2 3">S24V</strain>
    </source>
</reference>
<accession>A0A1Q8VAU3</accession>
<proteinExistence type="predicted"/>
<sequence>MTRSSTEPTDDVDETPLDDEDFDLDDEGDDDADYDDEDYDDSDEDDEDSSDEDEGQDDDSETQTVQEDDGPAPELRDYYLDVSLEENGDGSKRSPFNNPASLKGVRLAPGATLFVRSRTVVENLEIAGHGTLEEPITLAPYGHGPVPRFVVGDSAPMVARDYLAQNGYIFRGWVIKGIKMQPSIAALTGELERMRREEAEKAASKKSGKRGKSQDKDGSFTVSDSDEGDEP</sequence>
<evidence type="ECO:0000256" key="1">
    <source>
        <dbReference type="SAM" id="MobiDB-lite"/>
    </source>
</evidence>
<feature type="non-terminal residue" evidence="2">
    <location>
        <position position="231"/>
    </location>
</feature>
<organism evidence="2 3">
    <name type="scientific">Actinomyces oris</name>
    <dbReference type="NCBI Taxonomy" id="544580"/>
    <lineage>
        <taxon>Bacteria</taxon>
        <taxon>Bacillati</taxon>
        <taxon>Actinomycetota</taxon>
        <taxon>Actinomycetes</taxon>
        <taxon>Actinomycetales</taxon>
        <taxon>Actinomycetaceae</taxon>
        <taxon>Actinomyces</taxon>
    </lineage>
</organism>
<evidence type="ECO:0000313" key="2">
    <source>
        <dbReference type="EMBL" id="OLO45184.1"/>
    </source>
</evidence>
<comment type="caution">
    <text evidence="2">The sequence shown here is derived from an EMBL/GenBank/DDBJ whole genome shotgun (WGS) entry which is preliminary data.</text>
</comment>
<name>A0A1Q8VAU3_9ACTO</name>
<feature type="compositionally biased region" description="Basic and acidic residues" evidence="1">
    <location>
        <begin position="194"/>
        <end position="203"/>
    </location>
</feature>
<evidence type="ECO:0000313" key="3">
    <source>
        <dbReference type="Proteomes" id="UP000186855"/>
    </source>
</evidence>
<gene>
    <name evidence="2" type="ORF">BKH30_12945</name>
</gene>
<dbReference type="AlphaFoldDB" id="A0A1Q8VAU3"/>
<dbReference type="Proteomes" id="UP000186855">
    <property type="component" value="Unassembled WGS sequence"/>
</dbReference>